<accession>A0A552LZW2</accession>
<organism evidence="1 2">
    <name type="scientific">Microcystis flos-aquae Mf_WU_F_19750830_S460</name>
    <dbReference type="NCBI Taxonomy" id="2486237"/>
    <lineage>
        <taxon>Bacteria</taxon>
        <taxon>Bacillati</taxon>
        <taxon>Cyanobacteriota</taxon>
        <taxon>Cyanophyceae</taxon>
        <taxon>Oscillatoriophycideae</taxon>
        <taxon>Chroococcales</taxon>
        <taxon>Microcystaceae</taxon>
        <taxon>Microcystis</taxon>
    </lineage>
</organism>
<comment type="caution">
    <text evidence="1">The sequence shown here is derived from an EMBL/GenBank/DDBJ whole genome shotgun (WGS) entry which is preliminary data.</text>
</comment>
<name>A0A552LZW2_9CHRO</name>
<proteinExistence type="predicted"/>
<protein>
    <submittedName>
        <fullName evidence="1">Uncharacterized protein</fullName>
    </submittedName>
</protein>
<gene>
    <name evidence="1" type="ORF">EWV40_04410</name>
</gene>
<evidence type="ECO:0000313" key="1">
    <source>
        <dbReference type="EMBL" id="TRV25758.1"/>
    </source>
</evidence>
<evidence type="ECO:0000313" key="2">
    <source>
        <dbReference type="Proteomes" id="UP000320730"/>
    </source>
</evidence>
<reference evidence="1 2" key="1">
    <citation type="submission" date="2019-01" db="EMBL/GenBank/DDBJ databases">
        <title>Coherence of Microcystis species and biogeography revealed through population genomics.</title>
        <authorList>
            <person name="Perez-Carrascal O.M."/>
            <person name="Terrat Y."/>
            <person name="Giani A."/>
            <person name="Fortin N."/>
            <person name="Tromas N."/>
            <person name="Shapiro B.J."/>
        </authorList>
    </citation>
    <scope>NUCLEOTIDE SEQUENCE [LARGE SCALE GENOMIC DNA]</scope>
    <source>
        <strain evidence="1">Mf_WU_F_19750830_S460</strain>
    </source>
</reference>
<sequence>MALTPEEKRRISIMLDQMDQSMFERVVASFKSFIAWLRSIDWNDVADKLIKAFELLRQGMELATAFANFLNQFRF</sequence>
<dbReference type="Proteomes" id="UP000320730">
    <property type="component" value="Unassembled WGS sequence"/>
</dbReference>
<dbReference type="EMBL" id="SFAN01000032">
    <property type="protein sequence ID" value="TRV25758.1"/>
    <property type="molecule type" value="Genomic_DNA"/>
</dbReference>
<dbReference type="AlphaFoldDB" id="A0A552LZW2"/>